<sequence length="210" mass="22742">MVARKVLADTPPPNLCCFQRLDKRGGSSLGVAVPCQSGGVDPLCLEKVLEKRLGPARICRWLPLVLAPTGQDVVLSLGGPDCERPPDTTTGWVHRTNNENDLGFGKLEKGTAETNEAKLITRGPAAQSTISRSREPTTIGCRLGSACRSGPRHPLVILRSIGEGQLDLGLSRRETTTRGRRNSNPGRNLCLGLDRSRCVFEFRIMIAICC</sequence>
<gene>
    <name evidence="1" type="ORF">B0T14DRAFT_253080</name>
</gene>
<accession>A0AA39WK53</accession>
<evidence type="ECO:0000313" key="2">
    <source>
        <dbReference type="Proteomes" id="UP001175000"/>
    </source>
</evidence>
<keyword evidence="2" id="KW-1185">Reference proteome</keyword>
<dbReference type="EMBL" id="JAULSU010000005">
    <property type="protein sequence ID" value="KAK0616800.1"/>
    <property type="molecule type" value="Genomic_DNA"/>
</dbReference>
<dbReference type="AlphaFoldDB" id="A0AA39WK53"/>
<name>A0AA39WK53_9PEZI</name>
<evidence type="ECO:0000313" key="1">
    <source>
        <dbReference type="EMBL" id="KAK0616800.1"/>
    </source>
</evidence>
<protein>
    <submittedName>
        <fullName evidence="1">Uncharacterized protein</fullName>
    </submittedName>
</protein>
<proteinExistence type="predicted"/>
<reference evidence="1" key="1">
    <citation type="submission" date="2023-06" db="EMBL/GenBank/DDBJ databases">
        <title>Genome-scale phylogeny and comparative genomics of the fungal order Sordariales.</title>
        <authorList>
            <consortium name="Lawrence Berkeley National Laboratory"/>
            <person name="Hensen N."/>
            <person name="Bonometti L."/>
            <person name="Westerberg I."/>
            <person name="Brannstrom I.O."/>
            <person name="Guillou S."/>
            <person name="Cros-Aarteil S."/>
            <person name="Calhoun S."/>
            <person name="Haridas S."/>
            <person name="Kuo A."/>
            <person name="Mondo S."/>
            <person name="Pangilinan J."/>
            <person name="Riley R."/>
            <person name="Labutti K."/>
            <person name="Andreopoulos B."/>
            <person name="Lipzen A."/>
            <person name="Chen C."/>
            <person name="Yanf M."/>
            <person name="Daum C."/>
            <person name="Ng V."/>
            <person name="Clum A."/>
            <person name="Steindorff A."/>
            <person name="Ohm R."/>
            <person name="Martin F."/>
            <person name="Silar P."/>
            <person name="Natvig D."/>
            <person name="Lalanne C."/>
            <person name="Gautier V."/>
            <person name="Ament-Velasquez S.L."/>
            <person name="Kruys A."/>
            <person name="Hutchinson M.I."/>
            <person name="Powell A.J."/>
            <person name="Barry K."/>
            <person name="Miller A.N."/>
            <person name="Grigoriev I.V."/>
            <person name="Debuchy R."/>
            <person name="Gladieux P."/>
            <person name="Thoren M.H."/>
            <person name="Johannesson H."/>
        </authorList>
    </citation>
    <scope>NUCLEOTIDE SEQUENCE</scope>
    <source>
        <strain evidence="1">CBS 606.72</strain>
    </source>
</reference>
<dbReference type="Proteomes" id="UP001175000">
    <property type="component" value="Unassembled WGS sequence"/>
</dbReference>
<comment type="caution">
    <text evidence="1">The sequence shown here is derived from an EMBL/GenBank/DDBJ whole genome shotgun (WGS) entry which is preliminary data.</text>
</comment>
<organism evidence="1 2">
    <name type="scientific">Immersiella caudata</name>
    <dbReference type="NCBI Taxonomy" id="314043"/>
    <lineage>
        <taxon>Eukaryota</taxon>
        <taxon>Fungi</taxon>
        <taxon>Dikarya</taxon>
        <taxon>Ascomycota</taxon>
        <taxon>Pezizomycotina</taxon>
        <taxon>Sordariomycetes</taxon>
        <taxon>Sordariomycetidae</taxon>
        <taxon>Sordariales</taxon>
        <taxon>Lasiosphaeriaceae</taxon>
        <taxon>Immersiella</taxon>
    </lineage>
</organism>